<dbReference type="Gene3D" id="3.40.50.10420">
    <property type="entry name" value="NagB/RpiA/CoA transferase-like"/>
    <property type="match status" value="1"/>
</dbReference>
<dbReference type="RefSeq" id="WP_197683508.1">
    <property type="nucleotide sequence ID" value="NZ_KQ061219.1"/>
</dbReference>
<dbReference type="PANTHER" id="PTHR13017:SF0">
    <property type="entry name" value="METHENYLTETRAHYDROFOLATE SYNTHASE DOMAIN-CONTAINING PROTEIN"/>
    <property type="match status" value="1"/>
</dbReference>
<dbReference type="AlphaFoldDB" id="A0A1H2GEF3"/>
<dbReference type="EMBL" id="LT629791">
    <property type="protein sequence ID" value="SDU17801.1"/>
    <property type="molecule type" value="Genomic_DNA"/>
</dbReference>
<dbReference type="Pfam" id="PF01812">
    <property type="entry name" value="5-FTHF_cyc-lig"/>
    <property type="match status" value="1"/>
</dbReference>
<protein>
    <submittedName>
        <fullName evidence="1">5-formyltetrahydrofolate cyclo-ligase</fullName>
    </submittedName>
</protein>
<keyword evidence="2" id="KW-1185">Reference proteome</keyword>
<name>A0A1H2GEF3_9ACTN</name>
<dbReference type="InterPro" id="IPR024185">
    <property type="entry name" value="FTHF_cligase-like_sf"/>
</dbReference>
<keyword evidence="1" id="KW-0436">Ligase</keyword>
<dbReference type="Proteomes" id="UP000182977">
    <property type="component" value="Chromosome I"/>
</dbReference>
<dbReference type="STRING" id="419479.SAMN04488563_0444"/>
<gene>
    <name evidence="1" type="ORF">SAMN04488563_0444</name>
</gene>
<sequence length="240" mass="26547">MTAAKNAVRDEVWRSLLAAGVVPLDSYGKIPAYDGADRAADRLATLQEWQRAETVKANPDRAQFDVRLRALRDGKRLYMAVPRMAAKQPFILLEPALIDSIEDAAAKDGAVRHGRPVDVDAIEQIDIVVAGSVAVDRNGTRIGKGAGYSDLEMALLTEAGLITYQTMIVTLVHHLQITTEPIPESDHDFPVDYVITPSEIISCPRRRRPTGVMWDHLTTERIDAIPALRRAHRTGRKPDL</sequence>
<dbReference type="PANTHER" id="PTHR13017">
    <property type="entry name" value="5-FORMYLTETRAHYDROFOLATE CYCLO-LIGASE-RELATED"/>
    <property type="match status" value="1"/>
</dbReference>
<dbReference type="InterPro" id="IPR037171">
    <property type="entry name" value="NagB/RpiA_transferase-like"/>
</dbReference>
<reference evidence="2" key="1">
    <citation type="submission" date="2016-10" db="EMBL/GenBank/DDBJ databases">
        <authorList>
            <person name="Varghese N."/>
            <person name="Submissions S."/>
        </authorList>
    </citation>
    <scope>NUCLEOTIDE SEQUENCE [LARGE SCALE GENOMIC DNA]</scope>
    <source>
        <strain evidence="2">DSM 45079</strain>
    </source>
</reference>
<evidence type="ECO:0000313" key="2">
    <source>
        <dbReference type="Proteomes" id="UP000182977"/>
    </source>
</evidence>
<dbReference type="GO" id="GO:0005737">
    <property type="term" value="C:cytoplasm"/>
    <property type="evidence" value="ECO:0007669"/>
    <property type="project" value="TreeGrafter"/>
</dbReference>
<dbReference type="InterPro" id="IPR002698">
    <property type="entry name" value="FTHF_cligase"/>
</dbReference>
<dbReference type="GO" id="GO:0016874">
    <property type="term" value="F:ligase activity"/>
    <property type="evidence" value="ECO:0007669"/>
    <property type="project" value="UniProtKB-KW"/>
</dbReference>
<dbReference type="SUPFAM" id="SSF100950">
    <property type="entry name" value="NagB/RpiA/CoA transferase-like"/>
    <property type="match status" value="1"/>
</dbReference>
<evidence type="ECO:0000313" key="1">
    <source>
        <dbReference type="EMBL" id="SDU17801.1"/>
    </source>
</evidence>
<proteinExistence type="predicted"/>
<accession>A0A1H2GEF3</accession>
<organism evidence="1 2">
    <name type="scientific">Jiangella alkaliphila</name>
    <dbReference type="NCBI Taxonomy" id="419479"/>
    <lineage>
        <taxon>Bacteria</taxon>
        <taxon>Bacillati</taxon>
        <taxon>Actinomycetota</taxon>
        <taxon>Actinomycetes</taxon>
        <taxon>Jiangellales</taxon>
        <taxon>Jiangellaceae</taxon>
        <taxon>Jiangella</taxon>
    </lineage>
</organism>